<evidence type="ECO:0000313" key="2">
    <source>
        <dbReference type="EMBL" id="PWA76685.1"/>
    </source>
</evidence>
<name>A0A2U1NT31_ARTAN</name>
<dbReference type="InterPro" id="IPR004332">
    <property type="entry name" value="Transposase_MuDR"/>
</dbReference>
<dbReference type="Pfam" id="PF03108">
    <property type="entry name" value="DBD_Tnp_Mut"/>
    <property type="match status" value="1"/>
</dbReference>
<dbReference type="PANTHER" id="PTHR31973">
    <property type="entry name" value="POLYPROTEIN, PUTATIVE-RELATED"/>
    <property type="match status" value="1"/>
</dbReference>
<evidence type="ECO:0000259" key="1">
    <source>
        <dbReference type="Pfam" id="PF03108"/>
    </source>
</evidence>
<dbReference type="OrthoDB" id="1660026at2759"/>
<comment type="caution">
    <text evidence="2">The sequence shown here is derived from an EMBL/GenBank/DDBJ whole genome shotgun (WGS) entry which is preliminary data.</text>
</comment>
<gene>
    <name evidence="2" type="ORF">CTI12_AA231590</name>
</gene>
<dbReference type="STRING" id="35608.A0A2U1NT31"/>
<dbReference type="PANTHER" id="PTHR31973:SF188">
    <property type="entry name" value="POLYPROTEIN, PUTATIVE-RELATED"/>
    <property type="match status" value="1"/>
</dbReference>
<proteinExistence type="predicted"/>
<reference evidence="2 3" key="1">
    <citation type="journal article" date="2018" name="Mol. Plant">
        <title>The genome of Artemisia annua provides insight into the evolution of Asteraceae family and artemisinin biosynthesis.</title>
        <authorList>
            <person name="Shen Q."/>
            <person name="Zhang L."/>
            <person name="Liao Z."/>
            <person name="Wang S."/>
            <person name="Yan T."/>
            <person name="Shi P."/>
            <person name="Liu M."/>
            <person name="Fu X."/>
            <person name="Pan Q."/>
            <person name="Wang Y."/>
            <person name="Lv Z."/>
            <person name="Lu X."/>
            <person name="Zhang F."/>
            <person name="Jiang W."/>
            <person name="Ma Y."/>
            <person name="Chen M."/>
            <person name="Hao X."/>
            <person name="Li L."/>
            <person name="Tang Y."/>
            <person name="Lv G."/>
            <person name="Zhou Y."/>
            <person name="Sun X."/>
            <person name="Brodelius P.E."/>
            <person name="Rose J.K.C."/>
            <person name="Tang K."/>
        </authorList>
    </citation>
    <scope>NUCLEOTIDE SEQUENCE [LARGE SCALE GENOMIC DNA]</scope>
    <source>
        <strain evidence="3">cv. Huhao1</strain>
        <tissue evidence="2">Leaf</tissue>
    </source>
</reference>
<organism evidence="2 3">
    <name type="scientific">Artemisia annua</name>
    <name type="common">Sweet wormwood</name>
    <dbReference type="NCBI Taxonomy" id="35608"/>
    <lineage>
        <taxon>Eukaryota</taxon>
        <taxon>Viridiplantae</taxon>
        <taxon>Streptophyta</taxon>
        <taxon>Embryophyta</taxon>
        <taxon>Tracheophyta</taxon>
        <taxon>Spermatophyta</taxon>
        <taxon>Magnoliopsida</taxon>
        <taxon>eudicotyledons</taxon>
        <taxon>Gunneridae</taxon>
        <taxon>Pentapetalae</taxon>
        <taxon>asterids</taxon>
        <taxon>campanulids</taxon>
        <taxon>Asterales</taxon>
        <taxon>Asteraceae</taxon>
        <taxon>Asteroideae</taxon>
        <taxon>Anthemideae</taxon>
        <taxon>Artemisiinae</taxon>
        <taxon>Artemisia</taxon>
    </lineage>
</organism>
<protein>
    <submittedName>
        <fullName evidence="2">Transposase, MuDR, MULE transposase domain protein</fullName>
    </submittedName>
</protein>
<dbReference type="AlphaFoldDB" id="A0A2U1NT31"/>
<sequence>MGNDDTVNIPVHDSSIPILENVVHSPTIEQVSSKYKLKLRYKGFFKMVKNSNRRKYCFGSQKCIYMDTCSFDFDELNEEVLKRYPSHSNQVFSILFVDKYAQDQSFIELNSDESFKDMLGMYEQEKEITIYVTTNKNLGTSNTQQRKKSSKMKIQTRFPNVKAFRIAMNHHAITNEFSYNIEKSDFERFTARCEHEECPWRIHASLLEDKVTFEVRKLVEKHTCTRSNMGGNKHATQAWIASVVSDKLKSDGNVTVGELRKWLMKKVSCWLSSLHFSGCLSSKRFLKEIANKSEDAITYLALNHNKIWSRSKFGTIAKCDYMTNNISEAFNSWIGACRYQPVLDLLDDVREKILKRLDEQRRIATTWNGTLVPMAKKYLISISKASKSP</sequence>
<dbReference type="EMBL" id="PKPP01002235">
    <property type="protein sequence ID" value="PWA76685.1"/>
    <property type="molecule type" value="Genomic_DNA"/>
</dbReference>
<accession>A0A2U1NT31</accession>
<keyword evidence="3" id="KW-1185">Reference proteome</keyword>
<dbReference type="Proteomes" id="UP000245207">
    <property type="component" value="Unassembled WGS sequence"/>
</dbReference>
<feature type="domain" description="Transposase MuDR plant" evidence="1">
    <location>
        <begin position="152"/>
        <end position="215"/>
    </location>
</feature>
<evidence type="ECO:0000313" key="3">
    <source>
        <dbReference type="Proteomes" id="UP000245207"/>
    </source>
</evidence>